<dbReference type="InterPro" id="IPR004919">
    <property type="entry name" value="GmrSD_N"/>
</dbReference>
<proteinExistence type="predicted"/>
<feature type="domain" description="GmrSD restriction endonucleases N-terminal" evidence="1">
    <location>
        <begin position="48"/>
        <end position="126"/>
    </location>
</feature>
<evidence type="ECO:0000313" key="3">
    <source>
        <dbReference type="Proteomes" id="UP000031670"/>
    </source>
</evidence>
<sequence length="145" mass="16939">MVSIENLIEKYQPEFDSVDSEQMQTFLHHLQNIVASNNTLILKSVNDILPLSFFVDDYQRGYKWLPQQVRELLNDINEFDSGESEFYCLQPVVVKHHSAQNTGEKGVWELIDGQQRMTTVFMILSFLDNPHHSIEYRTRRAAAYS</sequence>
<reference evidence="2 3" key="2">
    <citation type="submission" date="2015-01" db="EMBL/GenBank/DDBJ databases">
        <authorList>
            <consortium name="NBRP consortium"/>
            <person name="Sawabe T."/>
            <person name="Meirelles P."/>
            <person name="Feng G."/>
            <person name="Sayaka M."/>
            <person name="Hattori M."/>
            <person name="Ohkuma M."/>
        </authorList>
    </citation>
    <scope>NUCLEOTIDE SEQUENCE [LARGE SCALE GENOMIC DNA]</scope>
    <source>
        <strain evidence="2 3">JCM19232</strain>
    </source>
</reference>
<comment type="caution">
    <text evidence="2">The sequence shown here is derived from an EMBL/GenBank/DDBJ whole genome shotgun (WGS) entry which is preliminary data.</text>
</comment>
<organism evidence="2 3">
    <name type="scientific">Vibrio ishigakensis</name>
    <dbReference type="NCBI Taxonomy" id="1481914"/>
    <lineage>
        <taxon>Bacteria</taxon>
        <taxon>Pseudomonadati</taxon>
        <taxon>Pseudomonadota</taxon>
        <taxon>Gammaproteobacteria</taxon>
        <taxon>Vibrionales</taxon>
        <taxon>Vibrionaceae</taxon>
        <taxon>Vibrio</taxon>
    </lineage>
</organism>
<dbReference type="Pfam" id="PF03235">
    <property type="entry name" value="GmrSD_N"/>
    <property type="match status" value="1"/>
</dbReference>
<accession>A0A0B8PJZ7</accession>
<dbReference type="Proteomes" id="UP000031670">
    <property type="component" value="Unassembled WGS sequence"/>
</dbReference>
<dbReference type="PANTHER" id="PTHR35149:SF2">
    <property type="entry name" value="DUF262 DOMAIN-CONTAINING PROTEIN"/>
    <property type="match status" value="1"/>
</dbReference>
<dbReference type="AlphaFoldDB" id="A0A0B8PJZ7"/>
<protein>
    <recommendedName>
        <fullName evidence="1">GmrSD restriction endonucleases N-terminal domain-containing protein</fullName>
    </recommendedName>
</protein>
<dbReference type="EMBL" id="BBSA01000007">
    <property type="protein sequence ID" value="GAM63059.1"/>
    <property type="molecule type" value="Genomic_DNA"/>
</dbReference>
<evidence type="ECO:0000259" key="1">
    <source>
        <dbReference type="Pfam" id="PF03235"/>
    </source>
</evidence>
<evidence type="ECO:0000313" key="2">
    <source>
        <dbReference type="EMBL" id="GAM63059.1"/>
    </source>
</evidence>
<name>A0A0B8PJZ7_9VIBR</name>
<dbReference type="PANTHER" id="PTHR35149">
    <property type="entry name" value="SLL5132 PROTEIN"/>
    <property type="match status" value="1"/>
</dbReference>
<gene>
    <name evidence="2" type="ORF">JCM19232_4736</name>
</gene>
<reference evidence="2 3" key="1">
    <citation type="submission" date="2015-01" db="EMBL/GenBank/DDBJ databases">
        <title>Vibrio sp. C5 JCM 19232 whole genome shotgun sequence.</title>
        <authorList>
            <person name="Sawabe T."/>
            <person name="Meirelles P."/>
            <person name="Feng G."/>
            <person name="Sayaka M."/>
            <person name="Hattori M."/>
            <person name="Ohkuma M."/>
        </authorList>
    </citation>
    <scope>NUCLEOTIDE SEQUENCE [LARGE SCALE GENOMIC DNA]</scope>
    <source>
        <strain evidence="2 3">JCM19232</strain>
    </source>
</reference>